<gene>
    <name evidence="2" type="ORF">SacxiDRAFT_0172</name>
</gene>
<evidence type="ECO:0000313" key="2">
    <source>
        <dbReference type="EMBL" id="EID52454.1"/>
    </source>
</evidence>
<organism evidence="2 3">
    <name type="scientific">Saccharomonospora xinjiangensis XJ-54</name>
    <dbReference type="NCBI Taxonomy" id="882086"/>
    <lineage>
        <taxon>Bacteria</taxon>
        <taxon>Bacillati</taxon>
        <taxon>Actinomycetota</taxon>
        <taxon>Actinomycetes</taxon>
        <taxon>Pseudonocardiales</taxon>
        <taxon>Pseudonocardiaceae</taxon>
        <taxon>Saccharomonospora</taxon>
    </lineage>
</organism>
<dbReference type="InterPro" id="IPR009339">
    <property type="entry name" value="DUF998"/>
</dbReference>
<dbReference type="STRING" id="882086.SacxiDRAFT_0172"/>
<keyword evidence="1" id="KW-1133">Transmembrane helix</keyword>
<feature type="transmembrane region" description="Helical" evidence="1">
    <location>
        <begin position="158"/>
        <end position="180"/>
    </location>
</feature>
<feature type="transmembrane region" description="Helical" evidence="1">
    <location>
        <begin position="12"/>
        <end position="35"/>
    </location>
</feature>
<feature type="transmembrane region" description="Helical" evidence="1">
    <location>
        <begin position="58"/>
        <end position="79"/>
    </location>
</feature>
<evidence type="ECO:0008006" key="4">
    <source>
        <dbReference type="Google" id="ProtNLM"/>
    </source>
</evidence>
<reference evidence="2 3" key="1">
    <citation type="submission" date="2012-01" db="EMBL/GenBank/DDBJ databases">
        <title>Improved High-Quality Draft sequence of Saccharomonospora xinjiangensis XJ-54.</title>
        <authorList>
            <consortium name="US DOE Joint Genome Institute"/>
            <person name="Lucas S."/>
            <person name="Han J."/>
            <person name="Lapidus A."/>
            <person name="Cheng J.-F."/>
            <person name="Goodwin L."/>
            <person name="Pitluck S."/>
            <person name="Peters L."/>
            <person name="Mikhailova N."/>
            <person name="Teshima H."/>
            <person name="Detter J.C."/>
            <person name="Han C."/>
            <person name="Tapia R."/>
            <person name="Land M."/>
            <person name="Hauser L."/>
            <person name="Kyrpides N."/>
            <person name="Ivanova N."/>
            <person name="Pagani I."/>
            <person name="Brambilla E.-M."/>
            <person name="Klenk H.-P."/>
            <person name="Woyke T."/>
        </authorList>
    </citation>
    <scope>NUCLEOTIDE SEQUENCE [LARGE SCALE GENOMIC DNA]</scope>
    <source>
        <strain evidence="2 3">XJ-54</strain>
    </source>
</reference>
<keyword evidence="1" id="KW-0812">Transmembrane</keyword>
<dbReference type="OrthoDB" id="3392476at2"/>
<dbReference type="AlphaFoldDB" id="I0UX51"/>
<dbReference type="Proteomes" id="UP000004691">
    <property type="component" value="Unassembled WGS sequence"/>
</dbReference>
<sequence>MTHSGSTPRSHAIAPVAALAALLGGAVVMVVLHLLPSSADVDPVRRTISEYAHGPGKALFDLSVLLVAFGSAVVFTLPAARGQVRAVSACTAFGALWTLGLVAVVVFRKTDWSVGPSVEGAIHRYASMVAFVCLPLAVWSAANAVFGPSSRLRAAARVLSVASLAWLVVIVGAVLVMLSGGEPWWRSIPLGLVERLLAATEVTAVLSLVPGLLRAPDRGPDSAATLVRY</sequence>
<accession>I0UX51</accession>
<dbReference type="eggNOG" id="ENOG5033ZN1">
    <property type="taxonomic scope" value="Bacteria"/>
</dbReference>
<feature type="transmembrane region" description="Helical" evidence="1">
    <location>
        <begin position="86"/>
        <end position="107"/>
    </location>
</feature>
<dbReference type="RefSeq" id="WP_006236553.1">
    <property type="nucleotide sequence ID" value="NZ_JH636049.1"/>
</dbReference>
<dbReference type="HOGENOM" id="CLU_093862_0_0_11"/>
<protein>
    <recommendedName>
        <fullName evidence="4">DUF998 domain-containing protein</fullName>
    </recommendedName>
</protein>
<feature type="transmembrane region" description="Helical" evidence="1">
    <location>
        <begin position="127"/>
        <end position="146"/>
    </location>
</feature>
<evidence type="ECO:0000313" key="3">
    <source>
        <dbReference type="Proteomes" id="UP000004691"/>
    </source>
</evidence>
<dbReference type="EMBL" id="JH636049">
    <property type="protein sequence ID" value="EID52454.1"/>
    <property type="molecule type" value="Genomic_DNA"/>
</dbReference>
<dbReference type="Pfam" id="PF06197">
    <property type="entry name" value="DUF998"/>
    <property type="match status" value="1"/>
</dbReference>
<name>I0UX51_9PSEU</name>
<keyword evidence="3" id="KW-1185">Reference proteome</keyword>
<evidence type="ECO:0000256" key="1">
    <source>
        <dbReference type="SAM" id="Phobius"/>
    </source>
</evidence>
<keyword evidence="1" id="KW-0472">Membrane</keyword>
<proteinExistence type="predicted"/>